<accession>A0A6A5AW11</accession>
<dbReference type="EMBL" id="VJMI01003373">
    <property type="protein sequence ID" value="KAF0774659.1"/>
    <property type="molecule type" value="Genomic_DNA"/>
</dbReference>
<dbReference type="Pfam" id="PF10294">
    <property type="entry name" value="Methyltransf_16"/>
    <property type="match status" value="1"/>
</dbReference>
<reference evidence="1 2" key="1">
    <citation type="submission" date="2019-06" db="EMBL/GenBank/DDBJ databases">
        <title>Genomics analysis of Aphanomyces spp. identifies a new class of oomycete effector associated with host adaptation.</title>
        <authorList>
            <person name="Gaulin E."/>
        </authorList>
    </citation>
    <scope>NUCLEOTIDE SEQUENCE [LARGE SCALE GENOMIC DNA]</scope>
    <source>
        <strain evidence="1 2">E</strain>
    </source>
</reference>
<evidence type="ECO:0008006" key="3">
    <source>
        <dbReference type="Google" id="ProtNLM"/>
    </source>
</evidence>
<dbReference type="SUPFAM" id="SSF53335">
    <property type="entry name" value="S-adenosyl-L-methionine-dependent methyltransferases"/>
    <property type="match status" value="1"/>
</dbReference>
<dbReference type="AlphaFoldDB" id="A0A6A5AW11"/>
<dbReference type="InterPro" id="IPR029063">
    <property type="entry name" value="SAM-dependent_MTases_sf"/>
</dbReference>
<dbReference type="PANTHER" id="PTHR14614">
    <property type="entry name" value="HEPATOCELLULAR CARCINOMA-ASSOCIATED ANTIGEN"/>
    <property type="match status" value="1"/>
</dbReference>
<proteinExistence type="predicted"/>
<dbReference type="CDD" id="cd02440">
    <property type="entry name" value="AdoMet_MTases"/>
    <property type="match status" value="1"/>
</dbReference>
<dbReference type="VEuPathDB" id="FungiDB:H257_01415"/>
<dbReference type="PANTHER" id="PTHR14614:SF123">
    <property type="entry name" value="OS04G0645500 PROTEIN"/>
    <property type="match status" value="1"/>
</dbReference>
<dbReference type="InterPro" id="IPR019410">
    <property type="entry name" value="Methyltransf_16"/>
</dbReference>
<gene>
    <name evidence="1" type="ORF">AaE_001640</name>
</gene>
<sequence>MPSVAVGDKRYELSEVLASDRLDALFSDAWTGSRVWNASIFLSKQLLRLHDERQFITTALQSVIELGSGCGLIGLVARDVGAAHVVVTDQAEIVDLLSANVAQNTTATSGTGNVRAAEFTWGSPTFRSLWIDNTPFDYILVSDCINPIYGVDSWRNLARSIRDLGSSTTVRWVCYLSYEERGDNAALADFHACSRDYLTHELVLQEGKIHLYRITQKDLREISSN</sequence>
<evidence type="ECO:0000313" key="1">
    <source>
        <dbReference type="EMBL" id="KAF0774659.1"/>
    </source>
</evidence>
<evidence type="ECO:0000313" key="2">
    <source>
        <dbReference type="Proteomes" id="UP000469452"/>
    </source>
</evidence>
<dbReference type="Gene3D" id="3.40.50.150">
    <property type="entry name" value="Vaccinia Virus protein VP39"/>
    <property type="match status" value="1"/>
</dbReference>
<comment type="caution">
    <text evidence="1">The sequence shown here is derived from an EMBL/GenBank/DDBJ whole genome shotgun (WGS) entry which is preliminary data.</text>
</comment>
<dbReference type="Proteomes" id="UP000469452">
    <property type="component" value="Unassembled WGS sequence"/>
</dbReference>
<organism evidence="1 2">
    <name type="scientific">Aphanomyces astaci</name>
    <name type="common">Crayfish plague agent</name>
    <dbReference type="NCBI Taxonomy" id="112090"/>
    <lineage>
        <taxon>Eukaryota</taxon>
        <taxon>Sar</taxon>
        <taxon>Stramenopiles</taxon>
        <taxon>Oomycota</taxon>
        <taxon>Saprolegniomycetes</taxon>
        <taxon>Saprolegniales</taxon>
        <taxon>Verrucalvaceae</taxon>
        <taxon>Aphanomyces</taxon>
    </lineage>
</organism>
<protein>
    <recommendedName>
        <fullName evidence="3">Methyltransferase small domain-containing protein</fullName>
    </recommendedName>
</protein>
<name>A0A6A5AW11_APHAT</name>